<protein>
    <submittedName>
        <fullName evidence="1">Gypsy retrotransposon integrase-like protein 1-like</fullName>
    </submittedName>
</protein>
<dbReference type="EMBL" id="JAFHDT010000001">
    <property type="protein sequence ID" value="KAI7813795.1"/>
    <property type="molecule type" value="Genomic_DNA"/>
</dbReference>
<reference evidence="1" key="1">
    <citation type="submission" date="2021-02" db="EMBL/GenBank/DDBJ databases">
        <title>Comparative genomics reveals that relaxation of natural selection precedes convergent phenotypic evolution of cavefish.</title>
        <authorList>
            <person name="Peng Z."/>
        </authorList>
    </citation>
    <scope>NUCLEOTIDE SEQUENCE</scope>
    <source>
        <tissue evidence="1">Muscle</tissue>
    </source>
</reference>
<dbReference type="Gene3D" id="3.30.420.10">
    <property type="entry name" value="Ribonuclease H-like superfamily/Ribonuclease H"/>
    <property type="match status" value="1"/>
</dbReference>
<gene>
    <name evidence="1" type="ORF">IRJ41_001742</name>
</gene>
<evidence type="ECO:0000313" key="2">
    <source>
        <dbReference type="Proteomes" id="UP001059041"/>
    </source>
</evidence>
<organism evidence="1 2">
    <name type="scientific">Triplophysa rosa</name>
    <name type="common">Cave loach</name>
    <dbReference type="NCBI Taxonomy" id="992332"/>
    <lineage>
        <taxon>Eukaryota</taxon>
        <taxon>Metazoa</taxon>
        <taxon>Chordata</taxon>
        <taxon>Craniata</taxon>
        <taxon>Vertebrata</taxon>
        <taxon>Euteleostomi</taxon>
        <taxon>Actinopterygii</taxon>
        <taxon>Neopterygii</taxon>
        <taxon>Teleostei</taxon>
        <taxon>Ostariophysi</taxon>
        <taxon>Cypriniformes</taxon>
        <taxon>Nemacheilidae</taxon>
        <taxon>Triplophysa</taxon>
    </lineage>
</organism>
<accession>A0A9W7X3B9</accession>
<dbReference type="GO" id="GO:0003676">
    <property type="term" value="F:nucleic acid binding"/>
    <property type="evidence" value="ECO:0007669"/>
    <property type="project" value="InterPro"/>
</dbReference>
<keyword evidence="2" id="KW-1185">Reference proteome</keyword>
<proteinExistence type="predicted"/>
<name>A0A9W7X3B9_TRIRA</name>
<dbReference type="InterPro" id="IPR036397">
    <property type="entry name" value="RNaseH_sf"/>
</dbReference>
<dbReference type="Proteomes" id="UP001059041">
    <property type="component" value="Linkage Group LG1"/>
</dbReference>
<dbReference type="AlphaFoldDB" id="A0A9W7X3B9"/>
<comment type="caution">
    <text evidence="1">The sequence shown here is derived from an EMBL/GenBank/DDBJ whole genome shotgun (WGS) entry which is preliminary data.</text>
</comment>
<evidence type="ECO:0000313" key="1">
    <source>
        <dbReference type="EMBL" id="KAI7813795.1"/>
    </source>
</evidence>
<sequence>MPRKYRLFYYDSSPIQRSLRKLVGKQPHKWADYLEATMFGLRTKKQITTQYSPYFLMFGREARYPCEVPEKYEFTSWNIPKNLTPPSLLPVLLPPSLLPVLLPPSLLPVLLPPILLPVLLPPSLLPVLLPPSLLPVLLPPILLPVLLPPSLLPVLLPPSLLPVLLPPRLLPVLLQPSTRQTDITSVFTVASIASSMNLTIVCRVIIQTLHSCWRHPAGNRKWFVPNSSVELETESIFKESAICYYSPKVRHILQRDENQWM</sequence>